<protein>
    <submittedName>
        <fullName evidence="1">Uncharacterized protein</fullName>
    </submittedName>
</protein>
<keyword evidence="2" id="KW-1185">Reference proteome</keyword>
<organism evidence="1 2">
    <name type="scientific">Ixodes persulcatus</name>
    <name type="common">Taiga tick</name>
    <dbReference type="NCBI Taxonomy" id="34615"/>
    <lineage>
        <taxon>Eukaryota</taxon>
        <taxon>Metazoa</taxon>
        <taxon>Ecdysozoa</taxon>
        <taxon>Arthropoda</taxon>
        <taxon>Chelicerata</taxon>
        <taxon>Arachnida</taxon>
        <taxon>Acari</taxon>
        <taxon>Parasitiformes</taxon>
        <taxon>Ixodida</taxon>
        <taxon>Ixodoidea</taxon>
        <taxon>Ixodidae</taxon>
        <taxon>Ixodinae</taxon>
        <taxon>Ixodes</taxon>
    </lineage>
</organism>
<dbReference type="Proteomes" id="UP000805193">
    <property type="component" value="Unassembled WGS sequence"/>
</dbReference>
<evidence type="ECO:0000313" key="1">
    <source>
        <dbReference type="EMBL" id="KAG0420621.1"/>
    </source>
</evidence>
<accession>A0AC60PIM9</accession>
<name>A0AC60PIM9_IXOPE</name>
<comment type="caution">
    <text evidence="1">The sequence shown here is derived from an EMBL/GenBank/DDBJ whole genome shotgun (WGS) entry which is preliminary data.</text>
</comment>
<sequence>MLVLCPTNAWGAMLHILDSQETREKEVTTRGDRSQRQALGKPPTTDEHGSARRPSSARGVRPPELGPEAQTRRATHLCTRPPHAIPVDDRRDRSPRAHAA</sequence>
<evidence type="ECO:0000313" key="2">
    <source>
        <dbReference type="Proteomes" id="UP000805193"/>
    </source>
</evidence>
<gene>
    <name evidence="1" type="ORF">HPB47_003401</name>
</gene>
<reference evidence="1 2" key="1">
    <citation type="journal article" date="2020" name="Cell">
        <title>Large-Scale Comparative Analyses of Tick Genomes Elucidate Their Genetic Diversity and Vector Capacities.</title>
        <authorList>
            <consortium name="Tick Genome and Microbiome Consortium (TIGMIC)"/>
            <person name="Jia N."/>
            <person name="Wang J."/>
            <person name="Shi W."/>
            <person name="Du L."/>
            <person name="Sun Y."/>
            <person name="Zhan W."/>
            <person name="Jiang J.F."/>
            <person name="Wang Q."/>
            <person name="Zhang B."/>
            <person name="Ji P."/>
            <person name="Bell-Sakyi L."/>
            <person name="Cui X.M."/>
            <person name="Yuan T.T."/>
            <person name="Jiang B.G."/>
            <person name="Yang W.F."/>
            <person name="Lam T.T."/>
            <person name="Chang Q.C."/>
            <person name="Ding S.J."/>
            <person name="Wang X.J."/>
            <person name="Zhu J.G."/>
            <person name="Ruan X.D."/>
            <person name="Zhao L."/>
            <person name="Wei J.T."/>
            <person name="Ye R.Z."/>
            <person name="Que T.C."/>
            <person name="Du C.H."/>
            <person name="Zhou Y.H."/>
            <person name="Cheng J.X."/>
            <person name="Dai P.F."/>
            <person name="Guo W.B."/>
            <person name="Han X.H."/>
            <person name="Huang E.J."/>
            <person name="Li L.F."/>
            <person name="Wei W."/>
            <person name="Gao Y.C."/>
            <person name="Liu J.Z."/>
            <person name="Shao H.Z."/>
            <person name="Wang X."/>
            <person name="Wang C.C."/>
            <person name="Yang T.C."/>
            <person name="Huo Q.B."/>
            <person name="Li W."/>
            <person name="Chen H.Y."/>
            <person name="Chen S.E."/>
            <person name="Zhou L.G."/>
            <person name="Ni X.B."/>
            <person name="Tian J.H."/>
            <person name="Sheng Y."/>
            <person name="Liu T."/>
            <person name="Pan Y.S."/>
            <person name="Xia L.Y."/>
            <person name="Li J."/>
            <person name="Zhao F."/>
            <person name="Cao W.C."/>
        </authorList>
    </citation>
    <scope>NUCLEOTIDE SEQUENCE [LARGE SCALE GENOMIC DNA]</scope>
    <source>
        <strain evidence="1">Iper-2018</strain>
    </source>
</reference>
<proteinExistence type="predicted"/>
<dbReference type="EMBL" id="JABSTQ010010490">
    <property type="protein sequence ID" value="KAG0420621.1"/>
    <property type="molecule type" value="Genomic_DNA"/>
</dbReference>